<dbReference type="Pfam" id="PF00994">
    <property type="entry name" value="MoCF_biosynth"/>
    <property type="match status" value="1"/>
</dbReference>
<dbReference type="SMART" id="SM00852">
    <property type="entry name" value="MoCF_biosynth"/>
    <property type="match status" value="1"/>
</dbReference>
<dbReference type="PANTHER" id="PTHR13939:SF0">
    <property type="entry name" value="NMN AMIDOHYDROLASE-LIKE PROTEIN YFAY"/>
    <property type="match status" value="1"/>
</dbReference>
<dbReference type="OMA" id="MWESEAS"/>
<organism evidence="3">
    <name type="scientific">Chlorella variabilis</name>
    <name type="common">Green alga</name>
    <dbReference type="NCBI Taxonomy" id="554065"/>
    <lineage>
        <taxon>Eukaryota</taxon>
        <taxon>Viridiplantae</taxon>
        <taxon>Chlorophyta</taxon>
        <taxon>core chlorophytes</taxon>
        <taxon>Trebouxiophyceae</taxon>
        <taxon>Chlorellales</taxon>
        <taxon>Chlorellaceae</taxon>
        <taxon>Chlorella clade</taxon>
        <taxon>Chlorella</taxon>
    </lineage>
</organism>
<dbReference type="PANTHER" id="PTHR13939">
    <property type="entry name" value="NICOTINAMIDE-NUCLEOTIDE AMIDOHYDROLASE PNCC"/>
    <property type="match status" value="1"/>
</dbReference>
<proteinExistence type="predicted"/>
<dbReference type="InterPro" id="IPR036425">
    <property type="entry name" value="MoaB/Mog-like_dom_sf"/>
</dbReference>
<feature type="domain" description="MoaB/Mog" evidence="1">
    <location>
        <begin position="54"/>
        <end position="222"/>
    </location>
</feature>
<dbReference type="InParanoid" id="E1ZIJ2"/>
<dbReference type="GeneID" id="17353851"/>
<reference evidence="2 3" key="1">
    <citation type="journal article" date="2010" name="Plant Cell">
        <title>The Chlorella variabilis NC64A genome reveals adaptation to photosymbiosis, coevolution with viruses, and cryptic sex.</title>
        <authorList>
            <person name="Blanc G."/>
            <person name="Duncan G."/>
            <person name="Agarkova I."/>
            <person name="Borodovsky M."/>
            <person name="Gurnon J."/>
            <person name="Kuo A."/>
            <person name="Lindquist E."/>
            <person name="Lucas S."/>
            <person name="Pangilinan J."/>
            <person name="Polle J."/>
            <person name="Salamov A."/>
            <person name="Terry A."/>
            <person name="Yamada T."/>
            <person name="Dunigan D.D."/>
            <person name="Grigoriev I.V."/>
            <person name="Claverie J.M."/>
            <person name="Van Etten J.L."/>
        </authorList>
    </citation>
    <scope>NUCLEOTIDE SEQUENCE [LARGE SCALE GENOMIC DNA]</scope>
    <source>
        <strain evidence="2 3">NC64A</strain>
    </source>
</reference>
<sequence>MLGTMSRALWRGLAHRDGVLVVAAHQARGVANLAARSFAAAASPTQQQEGPKAALMIIGDEVLSGSITDSNTGFLAKLLHSRGVDMVHACIIPDDKREIVETVLRLKERVGPDGFVFTSGGIGPTHDDITYEAIAAAFGAELELHQPTVERMEEHYRQRGVELNEARLRMAKLPTDEGVEYLFTPGLWVPLVAIQQTYILPGIPRLFQQMVEAHAGRFKGPAAHTRVLYSNMGEGDLAIKLGSVAAMHPAVRVGSYPNVAWESDASKTPWRVKLQFESRDAAALERAVEAAEAALPGTFTLSAQAA</sequence>
<dbReference type="OrthoDB" id="448496at2759"/>
<evidence type="ECO:0000313" key="3">
    <source>
        <dbReference type="Proteomes" id="UP000008141"/>
    </source>
</evidence>
<dbReference type="InterPro" id="IPR050101">
    <property type="entry name" value="CinA"/>
</dbReference>
<dbReference type="KEGG" id="cvr:CHLNCDRAFT_135592"/>
<dbReference type="eggNOG" id="KOG2644">
    <property type="taxonomic scope" value="Eukaryota"/>
</dbReference>
<keyword evidence="3" id="KW-1185">Reference proteome</keyword>
<dbReference type="Proteomes" id="UP000008141">
    <property type="component" value="Unassembled WGS sequence"/>
</dbReference>
<dbReference type="RefSeq" id="XP_005846270.1">
    <property type="nucleotide sequence ID" value="XM_005846208.1"/>
</dbReference>
<dbReference type="AlphaFoldDB" id="E1ZIJ2"/>
<dbReference type="Pfam" id="PF24102">
    <property type="entry name" value="FLAD1_M"/>
    <property type="match status" value="1"/>
</dbReference>
<dbReference type="EMBL" id="GL433848">
    <property type="protein sequence ID" value="EFN54168.1"/>
    <property type="molecule type" value="Genomic_DNA"/>
</dbReference>
<evidence type="ECO:0000259" key="1">
    <source>
        <dbReference type="SMART" id="SM00852"/>
    </source>
</evidence>
<name>E1ZIJ2_CHLVA</name>
<dbReference type="Gene3D" id="3.40.980.10">
    <property type="entry name" value="MoaB/Mog-like domain"/>
    <property type="match status" value="1"/>
</dbReference>
<dbReference type="InterPro" id="IPR001453">
    <property type="entry name" value="MoaB/Mog_dom"/>
</dbReference>
<dbReference type="CDD" id="cd00885">
    <property type="entry name" value="cinA"/>
    <property type="match status" value="1"/>
</dbReference>
<accession>E1ZIJ2</accession>
<protein>
    <recommendedName>
        <fullName evidence="1">MoaB/Mog domain-containing protein</fullName>
    </recommendedName>
</protein>
<dbReference type="SUPFAM" id="SSF53218">
    <property type="entry name" value="Molybdenum cofactor biosynthesis proteins"/>
    <property type="match status" value="1"/>
</dbReference>
<evidence type="ECO:0000313" key="2">
    <source>
        <dbReference type="EMBL" id="EFN54168.1"/>
    </source>
</evidence>
<dbReference type="InterPro" id="IPR056596">
    <property type="entry name" value="FLAD1_M"/>
</dbReference>
<gene>
    <name evidence="2" type="ORF">CHLNCDRAFT_135592</name>
</gene>
<dbReference type="STRING" id="554065.E1ZIJ2"/>